<evidence type="ECO:0000313" key="2">
    <source>
        <dbReference type="EMBL" id="GIH76749.1"/>
    </source>
</evidence>
<dbReference type="AlphaFoldDB" id="A0A8J3RNB9"/>
<reference evidence="2 3" key="1">
    <citation type="submission" date="2021-01" db="EMBL/GenBank/DDBJ databases">
        <title>Whole genome shotgun sequence of Planobispora longispora NBRC 13918.</title>
        <authorList>
            <person name="Komaki H."/>
            <person name="Tamura T."/>
        </authorList>
    </citation>
    <scope>NUCLEOTIDE SEQUENCE [LARGE SCALE GENOMIC DNA]</scope>
    <source>
        <strain evidence="2 3">NBRC 13918</strain>
    </source>
</reference>
<dbReference type="RefSeq" id="WP_203891352.1">
    <property type="nucleotide sequence ID" value="NZ_BOOH01000023.1"/>
</dbReference>
<evidence type="ECO:0000256" key="1">
    <source>
        <dbReference type="SAM" id="SignalP"/>
    </source>
</evidence>
<gene>
    <name evidence="2" type="ORF">Plo01_31780</name>
</gene>
<evidence type="ECO:0000313" key="3">
    <source>
        <dbReference type="Proteomes" id="UP000616724"/>
    </source>
</evidence>
<sequence>MRRVLGLATGLVLASTALVPAASAAPVPAAAGAGRAGAACRTDAGKCGRDPLIAIAVKVRATPAARPGGKVTYVIDYSQTWTPSFAPYWGALWVGGRFPKGARGPVRAALHDTSGRRLAVLPCRRYADGVWCDAHGPMPHQGRIVMSARLPATAKGTVTARLGFDSFESLNEAEYARHHGRKKLREKFCEFRFTKTAATRVRTE</sequence>
<accession>A0A8J3RNB9</accession>
<protein>
    <submittedName>
        <fullName evidence="2">Uncharacterized protein</fullName>
    </submittedName>
</protein>
<dbReference type="Proteomes" id="UP000616724">
    <property type="component" value="Unassembled WGS sequence"/>
</dbReference>
<proteinExistence type="predicted"/>
<keyword evidence="1" id="KW-0732">Signal</keyword>
<organism evidence="2 3">
    <name type="scientific">Planobispora longispora</name>
    <dbReference type="NCBI Taxonomy" id="28887"/>
    <lineage>
        <taxon>Bacteria</taxon>
        <taxon>Bacillati</taxon>
        <taxon>Actinomycetota</taxon>
        <taxon>Actinomycetes</taxon>
        <taxon>Streptosporangiales</taxon>
        <taxon>Streptosporangiaceae</taxon>
        <taxon>Planobispora</taxon>
    </lineage>
</organism>
<dbReference type="EMBL" id="BOOH01000023">
    <property type="protein sequence ID" value="GIH76749.1"/>
    <property type="molecule type" value="Genomic_DNA"/>
</dbReference>
<feature type="chain" id="PRO_5035297289" evidence="1">
    <location>
        <begin position="25"/>
        <end position="204"/>
    </location>
</feature>
<keyword evidence="3" id="KW-1185">Reference proteome</keyword>
<name>A0A8J3RNB9_9ACTN</name>
<feature type="signal peptide" evidence="1">
    <location>
        <begin position="1"/>
        <end position="24"/>
    </location>
</feature>
<comment type="caution">
    <text evidence="2">The sequence shown here is derived from an EMBL/GenBank/DDBJ whole genome shotgun (WGS) entry which is preliminary data.</text>
</comment>